<dbReference type="InterPro" id="IPR034024">
    <property type="entry name" value="TNFRSF10_N"/>
</dbReference>
<dbReference type="InterPro" id="IPR020465">
    <property type="entry name" value="TNFR_10"/>
</dbReference>
<dbReference type="GO" id="GO:0045569">
    <property type="term" value="F:TRAIL binding"/>
    <property type="evidence" value="ECO:0007669"/>
    <property type="project" value="InterPro"/>
</dbReference>
<keyword evidence="9" id="KW-0675">Receptor</keyword>
<protein>
    <recommendedName>
        <fullName evidence="14">TNFR-Cys domain-containing protein</fullName>
    </recommendedName>
</protein>
<dbReference type="SMART" id="SM00208">
    <property type="entry name" value="TNFR"/>
    <property type="match status" value="2"/>
</dbReference>
<dbReference type="Pfam" id="PF00020">
    <property type="entry name" value="TNFR_c6"/>
    <property type="match status" value="2"/>
</dbReference>
<name>A0A4X1SP25_PIG</name>
<dbReference type="PANTHER" id="PTHR46330:SF1">
    <property type="entry name" value="TUMOR NECROSIS FACTOR RECEPTOR SUPERFAMILY MEMBER 10B"/>
    <property type="match status" value="1"/>
</dbReference>
<feature type="disulfide bond" evidence="11">
    <location>
        <begin position="184"/>
        <end position="202"/>
    </location>
</feature>
<keyword evidence="4 13" id="KW-0732">Signal</keyword>
<feature type="repeat" description="TNFR-Cys" evidence="11">
    <location>
        <begin position="203"/>
        <end position="243"/>
    </location>
</feature>
<feature type="region of interest" description="Disordered" evidence="12">
    <location>
        <begin position="250"/>
        <end position="279"/>
    </location>
</feature>
<dbReference type="CDD" id="cd10580">
    <property type="entry name" value="TNFRSF10"/>
    <property type="match status" value="1"/>
</dbReference>
<dbReference type="PANTHER" id="PTHR46330">
    <property type="entry name" value="TUMOR NECROSIS FACTOR RECEPTOR SUPERFAMILY MEMBER 10B"/>
    <property type="match status" value="1"/>
</dbReference>
<feature type="domain" description="TNFR-Cys" evidence="14">
    <location>
        <begin position="203"/>
        <end position="243"/>
    </location>
</feature>
<dbReference type="FunFam" id="2.10.50.10:FF:000016">
    <property type="entry name" value="Tumor necrosis factor receptor superfamily member 10B"/>
    <property type="match status" value="1"/>
</dbReference>
<keyword evidence="5" id="KW-0677">Repeat</keyword>
<proteinExistence type="predicted"/>
<dbReference type="AlphaFoldDB" id="A0A4X1SP25"/>
<comment type="caution">
    <text evidence="11">Lacks conserved residue(s) required for the propagation of feature annotation.</text>
</comment>
<evidence type="ECO:0000256" key="1">
    <source>
        <dbReference type="ARBA" id="ARBA00004479"/>
    </source>
</evidence>
<evidence type="ECO:0000256" key="8">
    <source>
        <dbReference type="ARBA" id="ARBA00023157"/>
    </source>
</evidence>
<feature type="disulfide bond" evidence="11">
    <location>
        <begin position="225"/>
        <end position="243"/>
    </location>
</feature>
<keyword evidence="3" id="KW-0053">Apoptosis</keyword>
<evidence type="ECO:0000256" key="9">
    <source>
        <dbReference type="ARBA" id="ARBA00023170"/>
    </source>
</evidence>
<feature type="signal peptide" evidence="13">
    <location>
        <begin position="1"/>
        <end position="21"/>
    </location>
</feature>
<dbReference type="PROSITE" id="PS50050">
    <property type="entry name" value="TNFR_NGFR_2"/>
    <property type="match status" value="2"/>
</dbReference>
<evidence type="ECO:0000259" key="14">
    <source>
        <dbReference type="PROSITE" id="PS50050"/>
    </source>
</evidence>
<reference evidence="15" key="2">
    <citation type="submission" date="2025-08" db="UniProtKB">
        <authorList>
            <consortium name="Ensembl"/>
        </authorList>
    </citation>
    <scope>IDENTIFICATION</scope>
</reference>
<dbReference type="PROSITE" id="PS00652">
    <property type="entry name" value="TNFR_NGFR_1"/>
    <property type="match status" value="1"/>
</dbReference>
<dbReference type="Gene3D" id="2.10.50.10">
    <property type="entry name" value="Tumor Necrosis Factor Receptor, subunit A, domain 2"/>
    <property type="match status" value="3"/>
</dbReference>
<dbReference type="GO" id="GO:0007165">
    <property type="term" value="P:signal transduction"/>
    <property type="evidence" value="ECO:0007669"/>
    <property type="project" value="UniProtKB-ARBA"/>
</dbReference>
<reference evidence="16" key="1">
    <citation type="submission" date="2017-08" db="EMBL/GenBank/DDBJ databases">
        <title>USMARCv1.0.</title>
        <authorList>
            <person name="Hannum G.I."/>
            <person name="Koren S."/>
            <person name="Schroeder S.G."/>
            <person name="Chin S.C."/>
            <person name="Nonneman D.J."/>
            <person name="Becker S.A."/>
            <person name="Rosen B.D."/>
            <person name="Bickhart D.M."/>
            <person name="Putnam N.H."/>
            <person name="Green R.E."/>
            <person name="Tuggle C.K."/>
            <person name="Liu H."/>
            <person name="Rohrer G.A."/>
            <person name="Warr A."/>
            <person name="Hall R."/>
            <person name="Kim K."/>
            <person name="Hume D.A."/>
            <person name="Talbot R."/>
            <person name="Chow W."/>
            <person name="Howe K."/>
            <person name="Schwartz A.S."/>
            <person name="Watson M."/>
            <person name="Archibald A.L."/>
            <person name="Phillippy A.M."/>
            <person name="Smith T.P.L."/>
        </authorList>
    </citation>
    <scope>NUCLEOTIDE SEQUENCE [LARGE SCALE GENOMIC DNA]</scope>
</reference>
<keyword evidence="10" id="KW-0325">Glycoprotein</keyword>
<evidence type="ECO:0000256" key="7">
    <source>
        <dbReference type="ARBA" id="ARBA00023136"/>
    </source>
</evidence>
<keyword evidence="7" id="KW-0472">Membrane</keyword>
<keyword evidence="2" id="KW-0812">Transmembrane</keyword>
<dbReference type="InterPro" id="IPR052491">
    <property type="entry name" value="TNFRSF10"/>
</dbReference>
<feature type="region of interest" description="Disordered" evidence="12">
    <location>
        <begin position="77"/>
        <end position="100"/>
    </location>
</feature>
<organism evidence="15 16">
    <name type="scientific">Sus scrofa</name>
    <name type="common">Pig</name>
    <dbReference type="NCBI Taxonomy" id="9823"/>
    <lineage>
        <taxon>Eukaryota</taxon>
        <taxon>Metazoa</taxon>
        <taxon>Chordata</taxon>
        <taxon>Craniata</taxon>
        <taxon>Vertebrata</taxon>
        <taxon>Euteleostomi</taxon>
        <taxon>Mammalia</taxon>
        <taxon>Eutheria</taxon>
        <taxon>Laurasiatheria</taxon>
        <taxon>Artiodactyla</taxon>
        <taxon>Suina</taxon>
        <taxon>Suidae</taxon>
        <taxon>Sus</taxon>
    </lineage>
</organism>
<dbReference type="GO" id="GO:0006915">
    <property type="term" value="P:apoptotic process"/>
    <property type="evidence" value="ECO:0007669"/>
    <property type="project" value="UniProtKB-KW"/>
</dbReference>
<evidence type="ECO:0000256" key="10">
    <source>
        <dbReference type="ARBA" id="ARBA00023180"/>
    </source>
</evidence>
<evidence type="ECO:0000256" key="13">
    <source>
        <dbReference type="SAM" id="SignalP"/>
    </source>
</evidence>
<evidence type="ECO:0000313" key="15">
    <source>
        <dbReference type="Ensembl" id="ENSSSCP00070004398.1"/>
    </source>
</evidence>
<dbReference type="InterPro" id="IPR001368">
    <property type="entry name" value="TNFR/NGFR_Cys_rich_reg"/>
</dbReference>
<accession>A0A4X1SP25</accession>
<feature type="chain" id="PRO_5021396611" description="TNFR-Cys domain-containing protein" evidence="13">
    <location>
        <begin position="22"/>
        <end position="331"/>
    </location>
</feature>
<evidence type="ECO:0000256" key="11">
    <source>
        <dbReference type="PROSITE-ProRule" id="PRU00206"/>
    </source>
</evidence>
<sequence length="331" mass="35710">MNFTLNLFCVYRLAFLCHVGPGPDLPCCRFEWGLLQCCQPVEPLTTFKGSKYDPALQERRCGLPMALPAVCPHRDRTGTGDRAHHRLGAPAGRAASPQPSRQDLRAPIVVVLVLWVTAASGMPTGQGRFHQQMAAPEAGSLGRWKCPPGFHVEEASGECVRCTDGVDYTSHPNTLFSCLRCTVCKSGEEEKTPCTATADTRCECKPGTFREENSSEFCQKCHTRCPDGMVMATPCTPSSDLKCVHQESGTRASGEALDPGEPVTMNLQPPTASSPSSSNSLLALESHSSCSCPFSGGDRMLPLQVQSSRLWTAPQIHGQSPFLAITSLKKA</sequence>
<comment type="subcellular location">
    <subcellularLocation>
        <location evidence="1">Membrane</location>
        <topology evidence="1">Single-pass type I membrane protein</topology>
    </subcellularLocation>
</comment>
<evidence type="ECO:0000256" key="5">
    <source>
        <dbReference type="ARBA" id="ARBA00022737"/>
    </source>
</evidence>
<evidence type="ECO:0000256" key="12">
    <source>
        <dbReference type="SAM" id="MobiDB-lite"/>
    </source>
</evidence>
<feature type="repeat" description="TNFR-Cys" evidence="11">
    <location>
        <begin position="161"/>
        <end position="202"/>
    </location>
</feature>
<dbReference type="GO" id="GO:0004888">
    <property type="term" value="F:transmembrane signaling receptor activity"/>
    <property type="evidence" value="ECO:0007669"/>
    <property type="project" value="UniProtKB-ARBA"/>
</dbReference>
<dbReference type="Proteomes" id="UP000314985">
    <property type="component" value="Unassembled WGS sequence"/>
</dbReference>
<evidence type="ECO:0000256" key="4">
    <source>
        <dbReference type="ARBA" id="ARBA00022729"/>
    </source>
</evidence>
<keyword evidence="6" id="KW-1133">Transmembrane helix</keyword>
<evidence type="ECO:0000256" key="6">
    <source>
        <dbReference type="ARBA" id="ARBA00022989"/>
    </source>
</evidence>
<keyword evidence="8 11" id="KW-1015">Disulfide bond</keyword>
<dbReference type="PRINTS" id="PR01956">
    <property type="entry name" value="TNFACTORR10"/>
</dbReference>
<feature type="disulfide bond" evidence="11">
    <location>
        <begin position="181"/>
        <end position="194"/>
    </location>
</feature>
<dbReference type="GO" id="GO:0016020">
    <property type="term" value="C:membrane"/>
    <property type="evidence" value="ECO:0007669"/>
    <property type="project" value="UniProtKB-SubCell"/>
</dbReference>
<dbReference type="FunFam" id="2.10.50.10:FF:000004">
    <property type="entry name" value="Tumor necrosis factor receptor superfamily member 6"/>
    <property type="match status" value="1"/>
</dbReference>
<dbReference type="Ensembl" id="ENSSSCT00070005412.1">
    <property type="protein sequence ID" value="ENSSSCP00070004398.1"/>
    <property type="gene ID" value="ENSSSCG00070002894.1"/>
</dbReference>
<evidence type="ECO:0000256" key="2">
    <source>
        <dbReference type="ARBA" id="ARBA00022692"/>
    </source>
</evidence>
<dbReference type="SUPFAM" id="SSF57586">
    <property type="entry name" value="TNF receptor-like"/>
    <property type="match status" value="2"/>
</dbReference>
<evidence type="ECO:0000313" key="16">
    <source>
        <dbReference type="Proteomes" id="UP000314985"/>
    </source>
</evidence>
<evidence type="ECO:0000256" key="3">
    <source>
        <dbReference type="ARBA" id="ARBA00022703"/>
    </source>
</evidence>
<feature type="domain" description="TNFR-Cys" evidence="14">
    <location>
        <begin position="161"/>
        <end position="202"/>
    </location>
</feature>